<feature type="transmembrane region" description="Helical" evidence="1">
    <location>
        <begin position="29"/>
        <end position="47"/>
    </location>
</feature>
<reference evidence="2 3" key="1">
    <citation type="submission" date="2016-10" db="EMBL/GenBank/DDBJ databases">
        <authorList>
            <person name="de Groot N.N."/>
        </authorList>
    </citation>
    <scope>NUCLEOTIDE SEQUENCE [LARGE SCALE GENOMIC DNA]</scope>
    <source>
        <strain evidence="2 3">CGMCC 1.5070</strain>
    </source>
</reference>
<keyword evidence="1" id="KW-1133">Transmembrane helix</keyword>
<keyword evidence="3" id="KW-1185">Reference proteome</keyword>
<dbReference type="AlphaFoldDB" id="A0A1H8AVS2"/>
<accession>A0A1H8AVS2</accession>
<dbReference type="STRING" id="474960.SAMN05216180_1578"/>
<proteinExistence type="predicted"/>
<evidence type="ECO:0000313" key="2">
    <source>
        <dbReference type="EMBL" id="SEM74921.1"/>
    </source>
</evidence>
<gene>
    <name evidence="2" type="ORF">SAMN05216180_1578</name>
</gene>
<keyword evidence="1" id="KW-0472">Membrane</keyword>
<dbReference type="EMBL" id="FOCG01000001">
    <property type="protein sequence ID" value="SEM74921.1"/>
    <property type="molecule type" value="Genomic_DNA"/>
</dbReference>
<name>A0A1H8AVS2_9FIRM</name>
<dbReference type="Proteomes" id="UP000199158">
    <property type="component" value="Unassembled WGS sequence"/>
</dbReference>
<dbReference type="RefSeq" id="WP_123810998.1">
    <property type="nucleotide sequence ID" value="NZ_FOCG01000001.1"/>
</dbReference>
<evidence type="ECO:0000256" key="1">
    <source>
        <dbReference type="SAM" id="Phobius"/>
    </source>
</evidence>
<organism evidence="2 3">
    <name type="scientific">Hydrogenoanaerobacterium saccharovorans</name>
    <dbReference type="NCBI Taxonomy" id="474960"/>
    <lineage>
        <taxon>Bacteria</taxon>
        <taxon>Bacillati</taxon>
        <taxon>Bacillota</taxon>
        <taxon>Clostridia</taxon>
        <taxon>Eubacteriales</taxon>
        <taxon>Oscillospiraceae</taxon>
        <taxon>Hydrogenoanaerobacterium</taxon>
    </lineage>
</organism>
<protein>
    <submittedName>
        <fullName evidence="2">Uncharacterized protein</fullName>
    </submittedName>
</protein>
<sequence>MSQRLPERLKNITNKLRCLITSNRGSSSLIWGIFLTLALSFLSMMLFEKQQLHGVSGDVSRDITAVLTSTASSHLYDSYAPIRDGSSGAYQFDGRRFREIKDTSKFRELFQQLYRDTKLQGNDIVKMQNGRVVFTISDLRLYVSNASGSDIKSTYRAEYTLNIAQDLLWQGDMLKLKNQVQNVEYMNKY</sequence>
<evidence type="ECO:0000313" key="3">
    <source>
        <dbReference type="Proteomes" id="UP000199158"/>
    </source>
</evidence>
<keyword evidence="1" id="KW-0812">Transmembrane</keyword>